<dbReference type="HOGENOM" id="CLU_691258_0_0_1"/>
<evidence type="ECO:0000313" key="6">
    <source>
        <dbReference type="Proteomes" id="UP000014760"/>
    </source>
</evidence>
<keyword evidence="6" id="KW-1185">Reference proteome</keyword>
<gene>
    <name evidence="4" type="ORF">CAPTEDRAFT_216161</name>
</gene>
<feature type="transmembrane region" description="Helical" evidence="2">
    <location>
        <begin position="21"/>
        <end position="40"/>
    </location>
</feature>
<dbReference type="Proteomes" id="UP000014760">
    <property type="component" value="Unassembled WGS sequence"/>
</dbReference>
<feature type="domain" description="Nitrate/nitrite sensing protein" evidence="3">
    <location>
        <begin position="67"/>
        <end position="205"/>
    </location>
</feature>
<dbReference type="AlphaFoldDB" id="R7UGA6"/>
<feature type="transmembrane region" description="Helical" evidence="2">
    <location>
        <begin position="322"/>
        <end position="346"/>
    </location>
</feature>
<dbReference type="EMBL" id="AMQN01007945">
    <property type="status" value="NOT_ANNOTATED_CDS"/>
    <property type="molecule type" value="Genomic_DNA"/>
</dbReference>
<dbReference type="OrthoDB" id="6285335at2759"/>
<keyword evidence="2" id="KW-1133">Transmembrane helix</keyword>
<evidence type="ECO:0000256" key="2">
    <source>
        <dbReference type="SAM" id="Phobius"/>
    </source>
</evidence>
<feature type="region of interest" description="Disordered" evidence="1">
    <location>
        <begin position="364"/>
        <end position="384"/>
    </location>
</feature>
<reference evidence="4 6" key="2">
    <citation type="journal article" date="2013" name="Nature">
        <title>Insights into bilaterian evolution from three spiralian genomes.</title>
        <authorList>
            <person name="Simakov O."/>
            <person name="Marletaz F."/>
            <person name="Cho S.J."/>
            <person name="Edsinger-Gonzales E."/>
            <person name="Havlak P."/>
            <person name="Hellsten U."/>
            <person name="Kuo D.H."/>
            <person name="Larsson T."/>
            <person name="Lv J."/>
            <person name="Arendt D."/>
            <person name="Savage R."/>
            <person name="Osoegawa K."/>
            <person name="de Jong P."/>
            <person name="Grimwood J."/>
            <person name="Chapman J.A."/>
            <person name="Shapiro H."/>
            <person name="Aerts A."/>
            <person name="Otillar R.P."/>
            <person name="Terry A.Y."/>
            <person name="Boore J.L."/>
            <person name="Grigoriev I.V."/>
            <person name="Lindberg D.R."/>
            <person name="Seaver E.C."/>
            <person name="Weisblat D.A."/>
            <person name="Putnam N.H."/>
            <person name="Rokhsar D.S."/>
        </authorList>
    </citation>
    <scope>NUCLEOTIDE SEQUENCE</scope>
    <source>
        <strain evidence="4 6">I ESC-2004</strain>
    </source>
</reference>
<evidence type="ECO:0000313" key="5">
    <source>
        <dbReference type="EnsemblMetazoa" id="CapteP216161"/>
    </source>
</evidence>
<dbReference type="EnsemblMetazoa" id="CapteT216161">
    <property type="protein sequence ID" value="CapteP216161"/>
    <property type="gene ID" value="CapteG216161"/>
</dbReference>
<accession>R7UGA6</accession>
<dbReference type="EMBL" id="KB301772">
    <property type="protein sequence ID" value="ELU05108.1"/>
    <property type="molecule type" value="Genomic_DNA"/>
</dbReference>
<reference evidence="6" key="1">
    <citation type="submission" date="2012-12" db="EMBL/GenBank/DDBJ databases">
        <authorList>
            <person name="Hellsten U."/>
            <person name="Grimwood J."/>
            <person name="Chapman J.A."/>
            <person name="Shapiro H."/>
            <person name="Aerts A."/>
            <person name="Otillar R.P."/>
            <person name="Terry A.Y."/>
            <person name="Boore J.L."/>
            <person name="Simakov O."/>
            <person name="Marletaz F."/>
            <person name="Cho S.-J."/>
            <person name="Edsinger-Gonzales E."/>
            <person name="Havlak P."/>
            <person name="Kuo D.-H."/>
            <person name="Larsson T."/>
            <person name="Lv J."/>
            <person name="Arendt D."/>
            <person name="Savage R."/>
            <person name="Osoegawa K."/>
            <person name="de Jong P."/>
            <person name="Lindberg D.R."/>
            <person name="Seaver E.C."/>
            <person name="Weisblat D.A."/>
            <person name="Putnam N.H."/>
            <person name="Grigoriev I.V."/>
            <person name="Rokhsar D.S."/>
        </authorList>
    </citation>
    <scope>NUCLEOTIDE SEQUENCE</scope>
    <source>
        <strain evidence="6">I ESC-2004</strain>
    </source>
</reference>
<dbReference type="InterPro" id="IPR013587">
    <property type="entry name" value="Nitrate/nitrite_sensing"/>
</dbReference>
<keyword evidence="2" id="KW-0812">Transmembrane</keyword>
<organism evidence="4">
    <name type="scientific">Capitella teleta</name>
    <name type="common">Polychaete worm</name>
    <dbReference type="NCBI Taxonomy" id="283909"/>
    <lineage>
        <taxon>Eukaryota</taxon>
        <taxon>Metazoa</taxon>
        <taxon>Spiralia</taxon>
        <taxon>Lophotrochozoa</taxon>
        <taxon>Annelida</taxon>
        <taxon>Polychaeta</taxon>
        <taxon>Sedentaria</taxon>
        <taxon>Scolecida</taxon>
        <taxon>Capitellidae</taxon>
        <taxon>Capitella</taxon>
    </lineage>
</organism>
<evidence type="ECO:0000313" key="4">
    <source>
        <dbReference type="EMBL" id="ELU05108.1"/>
    </source>
</evidence>
<keyword evidence="2" id="KW-0472">Membrane</keyword>
<evidence type="ECO:0000256" key="1">
    <source>
        <dbReference type="SAM" id="MobiDB-lite"/>
    </source>
</evidence>
<protein>
    <recommendedName>
        <fullName evidence="3">Nitrate/nitrite sensing protein domain-containing protein</fullName>
    </recommendedName>
</protein>
<dbReference type="Pfam" id="PF08376">
    <property type="entry name" value="NIT"/>
    <property type="match status" value="1"/>
</dbReference>
<sequence>MASQGYRHLLLLPGRWKKLNCCLLVVLPVAMTLGLAVFMVCRAKNNLQQSRHGQEGLADRMYQLSTLIMDLNNERELTILYAAAKSSSQTKTLLPRLLRSRLLTDESLASMTSWPATSGDPYILQSWHLFKAVLRTQRSRIQRSSYFWDEIPFYTDVIETLHLWLSREPSLALAGPELWRWAVSLAQLMSCLNFLGVQESLCGVYRSIVCFSHRETFIFANYSFSGEAAFEIYNQNYPASNDHLSFAAFSGLSNCRQSVFAGLEYGSTADNDIPCEVASTNITTSHEVERFVRLESIVIDEQMRSLVKSTLNAHDDHLSHCALVLTAVIVYIITVLFIRTVIIMYLNKQAKHVRFKLRRDSMELMEEQPSPTPKSDSRQQLCNPTSRHDAMRVLKVATV</sequence>
<name>R7UGA6_CAPTE</name>
<evidence type="ECO:0000259" key="3">
    <source>
        <dbReference type="Pfam" id="PF08376"/>
    </source>
</evidence>
<reference evidence="5" key="3">
    <citation type="submission" date="2015-06" db="UniProtKB">
        <authorList>
            <consortium name="EnsemblMetazoa"/>
        </authorList>
    </citation>
    <scope>IDENTIFICATION</scope>
</reference>
<proteinExistence type="predicted"/>